<organism evidence="1 2">
    <name type="scientific">Rhodovarius crocodyli</name>
    <dbReference type="NCBI Taxonomy" id="1979269"/>
    <lineage>
        <taxon>Bacteria</taxon>
        <taxon>Pseudomonadati</taxon>
        <taxon>Pseudomonadota</taxon>
        <taxon>Alphaproteobacteria</taxon>
        <taxon>Acetobacterales</taxon>
        <taxon>Roseomonadaceae</taxon>
        <taxon>Rhodovarius</taxon>
    </lineage>
</organism>
<name>A0A437M107_9PROT</name>
<accession>A0A437M107</accession>
<comment type="caution">
    <text evidence="1">The sequence shown here is derived from an EMBL/GenBank/DDBJ whole genome shotgun (WGS) entry which is preliminary data.</text>
</comment>
<dbReference type="RefSeq" id="WP_127789798.1">
    <property type="nucleotide sequence ID" value="NZ_SACL01000011.1"/>
</dbReference>
<dbReference type="EMBL" id="SACL01000011">
    <property type="protein sequence ID" value="RVT91381.1"/>
    <property type="molecule type" value="Genomic_DNA"/>
</dbReference>
<protein>
    <submittedName>
        <fullName evidence="1">Uncharacterized protein</fullName>
    </submittedName>
</protein>
<keyword evidence="2" id="KW-1185">Reference proteome</keyword>
<gene>
    <name evidence="1" type="ORF">EOD42_22260</name>
</gene>
<proteinExistence type="predicted"/>
<dbReference type="Proteomes" id="UP000282957">
    <property type="component" value="Unassembled WGS sequence"/>
</dbReference>
<sequence length="136" mass="14338">MSPEEMNALFLAVANATPAERAEQIAALSQRIQAASSEERVLLARNLAESFGVMCEWPRVDGAIRAVADLLRSFGLPGNEALMAITAACALVARSIGLAGDDGFQAMVAANLIEHSFGFIHKKPAELEFPPTVGSA</sequence>
<evidence type="ECO:0000313" key="1">
    <source>
        <dbReference type="EMBL" id="RVT91381.1"/>
    </source>
</evidence>
<evidence type="ECO:0000313" key="2">
    <source>
        <dbReference type="Proteomes" id="UP000282957"/>
    </source>
</evidence>
<dbReference type="AlphaFoldDB" id="A0A437M107"/>
<reference evidence="1 2" key="1">
    <citation type="submission" date="2019-01" db="EMBL/GenBank/DDBJ databases">
        <authorList>
            <person name="Chen W.-M."/>
        </authorList>
    </citation>
    <scope>NUCLEOTIDE SEQUENCE [LARGE SCALE GENOMIC DNA]</scope>
    <source>
        <strain evidence="1 2">CCP-6</strain>
    </source>
</reference>